<dbReference type="EMBL" id="KK365139">
    <property type="protein sequence ID" value="KCZ81627.1"/>
    <property type="molecule type" value="Genomic_DNA"/>
</dbReference>
<dbReference type="AlphaFoldDB" id="A0A059F3G7"/>
<comment type="similarity">
    <text evidence="3">Belongs to the RPF2 family.</text>
</comment>
<evidence type="ECO:0000313" key="5">
    <source>
        <dbReference type="Proteomes" id="UP000030655"/>
    </source>
</evidence>
<dbReference type="GO" id="GO:0000027">
    <property type="term" value="P:ribosomal large subunit assembly"/>
    <property type="evidence" value="ECO:0007669"/>
    <property type="project" value="InterPro"/>
</dbReference>
<evidence type="ECO:0000256" key="3">
    <source>
        <dbReference type="RuleBase" id="RU367086"/>
    </source>
</evidence>
<proteinExistence type="inferred from homology"/>
<evidence type="ECO:0000313" key="4">
    <source>
        <dbReference type="EMBL" id="KCZ81627.1"/>
    </source>
</evidence>
<dbReference type="STRING" id="1288291.A0A059F3G7"/>
<dbReference type="Proteomes" id="UP000030655">
    <property type="component" value="Unassembled WGS sequence"/>
</dbReference>
<organism evidence="4 5">
    <name type="scientific">Anncaliia algerae PRA339</name>
    <dbReference type="NCBI Taxonomy" id="1288291"/>
    <lineage>
        <taxon>Eukaryota</taxon>
        <taxon>Fungi</taxon>
        <taxon>Fungi incertae sedis</taxon>
        <taxon>Microsporidia</taxon>
        <taxon>Tubulinosematoidea</taxon>
        <taxon>Tubulinosematidae</taxon>
        <taxon>Anncaliia</taxon>
    </lineage>
</organism>
<comment type="subcellular location">
    <subcellularLocation>
        <location evidence="1 3">Nucleus</location>
        <location evidence="1 3">Nucleolus</location>
    </subcellularLocation>
</comment>
<dbReference type="HOGENOM" id="CLU_100680_0_0_1"/>
<dbReference type="PANTHER" id="PTHR12728">
    <property type="entry name" value="BRIX DOMAIN CONTAINING PROTEIN"/>
    <property type="match status" value="1"/>
</dbReference>
<gene>
    <name evidence="4" type="ORF">H312_00951</name>
</gene>
<protein>
    <recommendedName>
        <fullName evidence="3">Ribosome production factor 2 homolog</fullName>
    </recommendedName>
    <alternativeName>
        <fullName evidence="3">Ribosome biogenesis protein RPF2 homolog</fullName>
    </alternativeName>
</protein>
<keyword evidence="5" id="KW-1185">Reference proteome</keyword>
<evidence type="ECO:0000256" key="2">
    <source>
        <dbReference type="ARBA" id="ARBA00023242"/>
    </source>
</evidence>
<dbReference type="InterPro" id="IPR039770">
    <property type="entry name" value="Rpf2"/>
</dbReference>
<dbReference type="OrthoDB" id="407658at2759"/>
<sequence length="238" mass="28580">MTDRKQLLIIYDKKESLKLAKEFCYLRNNTRLIEEKISNKDDILNLVRKKKCRLYLSIQKTKKSFDIALGRLYDEEEIDFIQFNLIDYKGVSEFSSIPFETNSAFFTLFQNLTPREENLFIDVFCTAKRVIFAENLKYYLVISKENNIISLRLFRNDQVPVEIGPHFSLEIKKSFFCSEEIFNDSLQLVEIKEIKNVRTNEFNDKIGRIYIEQENCKDIKFKRNKAYKEFTKERKEKY</sequence>
<dbReference type="PANTHER" id="PTHR12728:SF0">
    <property type="entry name" value="RIBOSOME PRODUCTION FACTOR 2 HOMOLOG"/>
    <property type="match status" value="1"/>
</dbReference>
<dbReference type="VEuPathDB" id="MicrosporidiaDB:H312_00951"/>
<evidence type="ECO:0000256" key="1">
    <source>
        <dbReference type="ARBA" id="ARBA00004604"/>
    </source>
</evidence>
<dbReference type="GO" id="GO:0000463">
    <property type="term" value="P:maturation of LSU-rRNA from tricistronic rRNA transcript (SSU-rRNA, 5.8S rRNA, LSU-rRNA)"/>
    <property type="evidence" value="ECO:0007669"/>
    <property type="project" value="TreeGrafter"/>
</dbReference>
<accession>A0A059F3G7</accession>
<keyword evidence="2 3" id="KW-0539">Nucleus</keyword>
<dbReference type="GO" id="GO:0005730">
    <property type="term" value="C:nucleolus"/>
    <property type="evidence" value="ECO:0007669"/>
    <property type="project" value="UniProtKB-SubCell"/>
</dbReference>
<dbReference type="GO" id="GO:0019843">
    <property type="term" value="F:rRNA binding"/>
    <property type="evidence" value="ECO:0007669"/>
    <property type="project" value="UniProtKB-UniRule"/>
</dbReference>
<name>A0A059F3G7_9MICR</name>
<reference evidence="4 5" key="2">
    <citation type="submission" date="2014-03" db="EMBL/GenBank/DDBJ databases">
        <title>The Genome Sequence of Anncaliia algerae insect isolate PRA339.</title>
        <authorList>
            <consortium name="The Broad Institute Genome Sequencing Platform"/>
            <consortium name="The Broad Institute Genome Sequencing Center for Infectious Disease"/>
            <person name="Cuomo C."/>
            <person name="Becnel J."/>
            <person name="Sanscrainte N."/>
            <person name="Walker B."/>
            <person name="Young S.K."/>
            <person name="Zeng Q."/>
            <person name="Gargeya S."/>
            <person name="Fitzgerald M."/>
            <person name="Haas B."/>
            <person name="Abouelleil A."/>
            <person name="Alvarado L."/>
            <person name="Arachchi H.M."/>
            <person name="Berlin A.M."/>
            <person name="Chapman S.B."/>
            <person name="Dewar J."/>
            <person name="Goldberg J."/>
            <person name="Griggs A."/>
            <person name="Gujja S."/>
            <person name="Hansen M."/>
            <person name="Howarth C."/>
            <person name="Imamovic A."/>
            <person name="Larimer J."/>
            <person name="McCowan C."/>
            <person name="Murphy C."/>
            <person name="Neiman D."/>
            <person name="Pearson M."/>
            <person name="Priest M."/>
            <person name="Roberts A."/>
            <person name="Saif S."/>
            <person name="Shea T."/>
            <person name="Sisk P."/>
            <person name="Sykes S."/>
            <person name="Wortman J."/>
            <person name="Nusbaum C."/>
            <person name="Birren B."/>
        </authorList>
    </citation>
    <scope>NUCLEOTIDE SEQUENCE [LARGE SCALE GENOMIC DNA]</scope>
    <source>
        <strain evidence="4 5">PRA339</strain>
    </source>
</reference>
<reference evidence="5" key="1">
    <citation type="submission" date="2013-02" db="EMBL/GenBank/DDBJ databases">
        <authorList>
            <consortium name="The Broad Institute Genome Sequencing Platform"/>
            <person name="Cuomo C."/>
            <person name="Becnel J."/>
            <person name="Sanscrainte N."/>
            <person name="Walker B."/>
            <person name="Young S.K."/>
            <person name="Zeng Q."/>
            <person name="Gargeya S."/>
            <person name="Fitzgerald M."/>
            <person name="Haas B."/>
            <person name="Abouelleil A."/>
            <person name="Alvarado L."/>
            <person name="Arachchi H.M."/>
            <person name="Berlin A.M."/>
            <person name="Chapman S.B."/>
            <person name="Dewar J."/>
            <person name="Goldberg J."/>
            <person name="Griggs A."/>
            <person name="Gujja S."/>
            <person name="Hansen M."/>
            <person name="Howarth C."/>
            <person name="Imamovic A."/>
            <person name="Larimer J."/>
            <person name="McCowan C."/>
            <person name="Murphy C."/>
            <person name="Neiman D."/>
            <person name="Pearson M."/>
            <person name="Priest M."/>
            <person name="Roberts A."/>
            <person name="Saif S."/>
            <person name="Shea T."/>
            <person name="Sisk P."/>
            <person name="Sykes S."/>
            <person name="Wortman J."/>
            <person name="Nusbaum C."/>
            <person name="Birren B."/>
        </authorList>
    </citation>
    <scope>NUCLEOTIDE SEQUENCE [LARGE SCALE GENOMIC DNA]</scope>
    <source>
        <strain evidence="5">PRA339</strain>
    </source>
</reference>